<sequence length="77" mass="8905">MRRRRTPCTYTATMIRWVVVVFLALMLISWLTPLLQRLGFGRLPGDLRFKLFGRDWFVPLASTLLLSLLVAGISRLL</sequence>
<evidence type="ECO:0000313" key="2">
    <source>
        <dbReference type="EMBL" id="CAA9399036.1"/>
    </source>
</evidence>
<feature type="transmembrane region" description="Helical" evidence="1">
    <location>
        <begin position="12"/>
        <end position="36"/>
    </location>
</feature>
<feature type="transmembrane region" description="Helical" evidence="1">
    <location>
        <begin position="56"/>
        <end position="76"/>
    </location>
</feature>
<proteinExistence type="predicted"/>
<dbReference type="Pfam" id="PF11146">
    <property type="entry name" value="DUF2905"/>
    <property type="match status" value="1"/>
</dbReference>
<organism evidence="2">
    <name type="scientific">uncultured Ramlibacter sp</name>
    <dbReference type="NCBI Taxonomy" id="260755"/>
    <lineage>
        <taxon>Bacteria</taxon>
        <taxon>Pseudomonadati</taxon>
        <taxon>Pseudomonadota</taxon>
        <taxon>Betaproteobacteria</taxon>
        <taxon>Burkholderiales</taxon>
        <taxon>Comamonadaceae</taxon>
        <taxon>Ramlibacter</taxon>
        <taxon>environmental samples</taxon>
    </lineage>
</organism>
<protein>
    <recommendedName>
        <fullName evidence="3">DUF2905 domain-containing protein</fullName>
    </recommendedName>
</protein>
<keyword evidence="1" id="KW-0472">Membrane</keyword>
<evidence type="ECO:0008006" key="3">
    <source>
        <dbReference type="Google" id="ProtNLM"/>
    </source>
</evidence>
<accession>A0A6J4NVZ9</accession>
<dbReference type="EMBL" id="CADCUX010000202">
    <property type="protein sequence ID" value="CAA9399036.1"/>
    <property type="molecule type" value="Genomic_DNA"/>
</dbReference>
<gene>
    <name evidence="2" type="ORF">AVDCRST_MAG51-793</name>
</gene>
<keyword evidence="1" id="KW-1133">Transmembrane helix</keyword>
<keyword evidence="1" id="KW-0812">Transmembrane</keyword>
<dbReference type="AlphaFoldDB" id="A0A6J4NVZ9"/>
<dbReference type="InterPro" id="IPR021320">
    <property type="entry name" value="DUF2905"/>
</dbReference>
<name>A0A6J4NVZ9_9BURK</name>
<reference evidence="2" key="1">
    <citation type="submission" date="2020-02" db="EMBL/GenBank/DDBJ databases">
        <authorList>
            <person name="Meier V. D."/>
        </authorList>
    </citation>
    <scope>NUCLEOTIDE SEQUENCE</scope>
    <source>
        <strain evidence="2">AVDCRST_MAG51</strain>
    </source>
</reference>
<evidence type="ECO:0000256" key="1">
    <source>
        <dbReference type="SAM" id="Phobius"/>
    </source>
</evidence>